<dbReference type="Proteomes" id="UP000195521">
    <property type="component" value="Unassembled WGS sequence"/>
</dbReference>
<dbReference type="RefSeq" id="XP_028546493.1">
    <property type="nucleotide sequence ID" value="XM_028690692.1"/>
</dbReference>
<evidence type="ECO:0000313" key="2">
    <source>
        <dbReference type="Proteomes" id="UP000195521"/>
    </source>
</evidence>
<organism evidence="1 2">
    <name type="scientific">Plasmodium gonderi</name>
    <dbReference type="NCBI Taxonomy" id="77519"/>
    <lineage>
        <taxon>Eukaryota</taxon>
        <taxon>Sar</taxon>
        <taxon>Alveolata</taxon>
        <taxon>Apicomplexa</taxon>
        <taxon>Aconoidasida</taxon>
        <taxon>Haemosporida</taxon>
        <taxon>Plasmodiidae</taxon>
        <taxon>Plasmodium</taxon>
        <taxon>Plasmodium (Plasmodium)</taxon>
    </lineage>
</organism>
<sequence>MIIEYYLNKPKDSYPVCSTGYFGSHIELKKIFNEIKCNAAFSFISYINENSDTIPNRAFCLFLYYWLYNEIKDKRINMTINDVYPKLFNDGIYKNPICNFYIDNSITDNDVKKLKDIYDMNTKIHDINNLNFKTCKNNNICNCGDECSDIYERYNHRCNSDYENSFCKALDNIRILYNGLKLSDNCNPLKYSILPSFKFQYPSFSSSKTNIRAPAIITISIFTPYGSSFRCAPMKKRKQYNNIDKEKNVLELSETPRCDFRINRYHILYNSK</sequence>
<comment type="caution">
    <text evidence="1">The sequence shown here is derived from an EMBL/GenBank/DDBJ whole genome shotgun (WGS) entry which is preliminary data.</text>
</comment>
<protein>
    <submittedName>
        <fullName evidence="1">Variable surface protein</fullName>
    </submittedName>
</protein>
<dbReference type="EMBL" id="BDQF01000017">
    <property type="protein sequence ID" value="GAW83904.1"/>
    <property type="molecule type" value="Genomic_DNA"/>
</dbReference>
<dbReference type="OrthoDB" id="10304911at2759"/>
<keyword evidence="2" id="KW-1185">Reference proteome</keyword>
<dbReference type="AlphaFoldDB" id="A0A1Y1JVI2"/>
<accession>A0A1Y1JVI2</accession>
<dbReference type="GeneID" id="39744712"/>
<reference evidence="2" key="1">
    <citation type="submission" date="2017-04" db="EMBL/GenBank/DDBJ databases">
        <title>Plasmodium gonderi genome.</title>
        <authorList>
            <person name="Arisue N."/>
            <person name="Honma H."/>
            <person name="Kawai S."/>
            <person name="Tougan T."/>
            <person name="Tanabe K."/>
            <person name="Horii T."/>
        </authorList>
    </citation>
    <scope>NUCLEOTIDE SEQUENCE [LARGE SCALE GENOMIC DNA]</scope>
    <source>
        <strain evidence="2">ATCC 30045</strain>
    </source>
</reference>
<proteinExistence type="predicted"/>
<evidence type="ECO:0000313" key="1">
    <source>
        <dbReference type="EMBL" id="GAW83904.1"/>
    </source>
</evidence>
<name>A0A1Y1JVI2_PLAGO</name>
<gene>
    <name evidence="1" type="ORF">PGO_000020</name>
</gene>